<dbReference type="PROSITE" id="PS50893">
    <property type="entry name" value="ABC_TRANSPORTER_2"/>
    <property type="match status" value="1"/>
</dbReference>
<dbReference type="RefSeq" id="WP_220192218.1">
    <property type="nucleotide sequence ID" value="NZ_BNJF01000001.1"/>
</dbReference>
<dbReference type="SMART" id="SM00382">
    <property type="entry name" value="AAA"/>
    <property type="match status" value="1"/>
</dbReference>
<dbReference type="SUPFAM" id="SSF52540">
    <property type="entry name" value="P-loop containing nucleoside triphosphate hydrolases"/>
    <property type="match status" value="1"/>
</dbReference>
<dbReference type="InterPro" id="IPR050763">
    <property type="entry name" value="ABC_transporter_ATP-binding"/>
</dbReference>
<evidence type="ECO:0000313" key="5">
    <source>
        <dbReference type="EMBL" id="GHO42707.1"/>
    </source>
</evidence>
<evidence type="ECO:0000256" key="3">
    <source>
        <dbReference type="ARBA" id="ARBA00022840"/>
    </source>
</evidence>
<evidence type="ECO:0000313" key="6">
    <source>
        <dbReference type="Proteomes" id="UP000612362"/>
    </source>
</evidence>
<dbReference type="GO" id="GO:0005524">
    <property type="term" value="F:ATP binding"/>
    <property type="evidence" value="ECO:0007669"/>
    <property type="project" value="UniProtKB-KW"/>
</dbReference>
<accession>A0A8J3HRR7</accession>
<dbReference type="EMBL" id="BNJF01000001">
    <property type="protein sequence ID" value="GHO42707.1"/>
    <property type="molecule type" value="Genomic_DNA"/>
</dbReference>
<dbReference type="PANTHER" id="PTHR42711">
    <property type="entry name" value="ABC TRANSPORTER ATP-BINDING PROTEIN"/>
    <property type="match status" value="1"/>
</dbReference>
<evidence type="ECO:0000256" key="2">
    <source>
        <dbReference type="ARBA" id="ARBA00022741"/>
    </source>
</evidence>
<dbReference type="InterPro" id="IPR003439">
    <property type="entry name" value="ABC_transporter-like_ATP-bd"/>
</dbReference>
<keyword evidence="2" id="KW-0547">Nucleotide-binding</keyword>
<dbReference type="Proteomes" id="UP000612362">
    <property type="component" value="Unassembled WGS sequence"/>
</dbReference>
<reference evidence="5" key="1">
    <citation type="submission" date="2020-10" db="EMBL/GenBank/DDBJ databases">
        <title>Taxonomic study of unclassified bacteria belonging to the class Ktedonobacteria.</title>
        <authorList>
            <person name="Yabe S."/>
            <person name="Wang C.M."/>
            <person name="Zheng Y."/>
            <person name="Sakai Y."/>
            <person name="Cavaletti L."/>
            <person name="Monciardini P."/>
            <person name="Donadio S."/>
        </authorList>
    </citation>
    <scope>NUCLEOTIDE SEQUENCE</scope>
    <source>
        <strain evidence="5">SOSP1-1</strain>
    </source>
</reference>
<name>A0A8J3HRR7_9CHLR</name>
<sequence>MSAMIEIEHMSKTFRLARRRPGLLGGLRSIINPEMRTVQAVQDISLRIEKGEMIGLVGPNGAGKSTSIKMMTGILMPTAGSLRVAGLVPIEQRRELASRIGVVFGQRTQLWWDLPLIDSLRLLRHLYRVPEERHRANLEHLREMLDLDEFIDTPVRQLSLGQRMRGDIAAALLHDPEMLYLDEPTIGLDVVAKARIREFLLHLNAERGTTVLLTTHDMDDVEMLCPRMVIIDHGRKLYDGSVSAIRERFGGERTLIAVLDPSDLDQLARRDAGEVCLQGLPVGVRQIRAEGPRVWLGFARDALPAHELVAWLGGRYRLRDVTFQEPEIEDVIRRIYEENLLLQDVQVIA</sequence>
<dbReference type="InterPro" id="IPR003593">
    <property type="entry name" value="AAA+_ATPase"/>
</dbReference>
<evidence type="ECO:0000256" key="1">
    <source>
        <dbReference type="ARBA" id="ARBA00022448"/>
    </source>
</evidence>
<dbReference type="GO" id="GO:0016887">
    <property type="term" value="F:ATP hydrolysis activity"/>
    <property type="evidence" value="ECO:0007669"/>
    <property type="project" value="InterPro"/>
</dbReference>
<dbReference type="PANTHER" id="PTHR42711:SF1">
    <property type="entry name" value="ABC-TRANSPORT PROTEIN, ATP-BINDING COMPONENT"/>
    <property type="match status" value="1"/>
</dbReference>
<dbReference type="Pfam" id="PF00005">
    <property type="entry name" value="ABC_tran"/>
    <property type="match status" value="1"/>
</dbReference>
<dbReference type="AlphaFoldDB" id="A0A8J3HRR7"/>
<dbReference type="Gene3D" id="3.40.50.300">
    <property type="entry name" value="P-loop containing nucleotide triphosphate hydrolases"/>
    <property type="match status" value="1"/>
</dbReference>
<organism evidence="5 6">
    <name type="scientific">Ktedonospora formicarum</name>
    <dbReference type="NCBI Taxonomy" id="2778364"/>
    <lineage>
        <taxon>Bacteria</taxon>
        <taxon>Bacillati</taxon>
        <taxon>Chloroflexota</taxon>
        <taxon>Ktedonobacteria</taxon>
        <taxon>Ktedonobacterales</taxon>
        <taxon>Ktedonobacteraceae</taxon>
        <taxon>Ktedonospora</taxon>
    </lineage>
</organism>
<proteinExistence type="predicted"/>
<keyword evidence="3 5" id="KW-0067">ATP-binding</keyword>
<protein>
    <submittedName>
        <fullName evidence="5">ABC transporter ATP-binding protein</fullName>
    </submittedName>
</protein>
<gene>
    <name evidence="5" type="ORF">KSX_08700</name>
</gene>
<keyword evidence="6" id="KW-1185">Reference proteome</keyword>
<keyword evidence="1" id="KW-0813">Transport</keyword>
<feature type="domain" description="ABC transporter" evidence="4">
    <location>
        <begin position="5"/>
        <end position="258"/>
    </location>
</feature>
<evidence type="ECO:0000259" key="4">
    <source>
        <dbReference type="PROSITE" id="PS50893"/>
    </source>
</evidence>
<comment type="caution">
    <text evidence="5">The sequence shown here is derived from an EMBL/GenBank/DDBJ whole genome shotgun (WGS) entry which is preliminary data.</text>
</comment>
<dbReference type="InterPro" id="IPR027417">
    <property type="entry name" value="P-loop_NTPase"/>
</dbReference>